<dbReference type="AlphaFoldDB" id="A0A5B7JWL7"/>
<reference evidence="1 2" key="1">
    <citation type="submission" date="2019-05" db="EMBL/GenBank/DDBJ databases">
        <title>Another draft genome of Portunus trituberculatus and its Hox gene families provides insights of decapod evolution.</title>
        <authorList>
            <person name="Jeong J.-H."/>
            <person name="Song I."/>
            <person name="Kim S."/>
            <person name="Choi T."/>
            <person name="Kim D."/>
            <person name="Ryu S."/>
            <person name="Kim W."/>
        </authorList>
    </citation>
    <scope>NUCLEOTIDE SEQUENCE [LARGE SCALE GENOMIC DNA]</scope>
    <source>
        <tissue evidence="1">Muscle</tissue>
    </source>
</reference>
<evidence type="ECO:0000313" key="1">
    <source>
        <dbReference type="EMBL" id="MPC98843.1"/>
    </source>
</evidence>
<accession>A0A5B7JWL7</accession>
<keyword evidence="2" id="KW-1185">Reference proteome</keyword>
<dbReference type="EMBL" id="VSRR010115871">
    <property type="protein sequence ID" value="MPC98843.1"/>
    <property type="molecule type" value="Genomic_DNA"/>
</dbReference>
<proteinExistence type="predicted"/>
<protein>
    <submittedName>
        <fullName evidence="1">Uncharacterized protein</fullName>
    </submittedName>
</protein>
<dbReference type="Proteomes" id="UP000324222">
    <property type="component" value="Unassembled WGS sequence"/>
</dbReference>
<gene>
    <name evidence="1" type="ORF">E2C01_094227</name>
</gene>
<sequence length="70" mass="7641">MHTCNKSRGGHSVTVVIAAVHHKETAYLLRCSSSLPSSPFLASPFNPPVSPLSSSFYLYPRPSSSRRQLP</sequence>
<evidence type="ECO:0000313" key="2">
    <source>
        <dbReference type="Proteomes" id="UP000324222"/>
    </source>
</evidence>
<organism evidence="1 2">
    <name type="scientific">Portunus trituberculatus</name>
    <name type="common">Swimming crab</name>
    <name type="synonym">Neptunus trituberculatus</name>
    <dbReference type="NCBI Taxonomy" id="210409"/>
    <lineage>
        <taxon>Eukaryota</taxon>
        <taxon>Metazoa</taxon>
        <taxon>Ecdysozoa</taxon>
        <taxon>Arthropoda</taxon>
        <taxon>Crustacea</taxon>
        <taxon>Multicrustacea</taxon>
        <taxon>Malacostraca</taxon>
        <taxon>Eumalacostraca</taxon>
        <taxon>Eucarida</taxon>
        <taxon>Decapoda</taxon>
        <taxon>Pleocyemata</taxon>
        <taxon>Brachyura</taxon>
        <taxon>Eubrachyura</taxon>
        <taxon>Portunoidea</taxon>
        <taxon>Portunidae</taxon>
        <taxon>Portuninae</taxon>
        <taxon>Portunus</taxon>
    </lineage>
</organism>
<name>A0A5B7JWL7_PORTR</name>
<comment type="caution">
    <text evidence="1">The sequence shown here is derived from an EMBL/GenBank/DDBJ whole genome shotgun (WGS) entry which is preliminary data.</text>
</comment>